<feature type="transmembrane region" description="Helical" evidence="1">
    <location>
        <begin position="152"/>
        <end position="173"/>
    </location>
</feature>
<sequence length="329" mass="35656">MVVVNIVLGALIPAALLALAAHRIRADRQHRRRAISTGITNPLTQLLACLGLAKLCRIPVITDNLVNPVLRSATGVANIMSLAGMTFGALAAIPVLGVSSFITGRTVAPRTQLTLALVIGAAMSTTFLRTPMAHTPTSYMSNDFPVTGPVMAYWLAYLTPLASALAVGCAYIVRELSWVGRGPFARALAGIALCEVLGLIYCAFKVYNLYLQREQIDNVWHRQAAPVSIALGLTSLAAAGVSAGIYASHLLRDRWHRYRLLRRFGDRWLEARAANPDVVLDKTDAFRTTRRMCWTASRSGATAYRLQIELADHQHQSGQTRTAVNPATA</sequence>
<proteinExistence type="predicted"/>
<protein>
    <submittedName>
        <fullName evidence="2">Uncharacterized protein</fullName>
    </submittedName>
</protein>
<dbReference type="Proteomes" id="UP000221961">
    <property type="component" value="Chromosome"/>
</dbReference>
<evidence type="ECO:0000313" key="2">
    <source>
        <dbReference type="EMBL" id="ATL65105.1"/>
    </source>
</evidence>
<dbReference type="AlphaFoldDB" id="A0A291RCQ2"/>
<keyword evidence="1" id="KW-1133">Transmembrane helix</keyword>
<organism evidence="2 3">
    <name type="scientific">Nocardia terpenica</name>
    <dbReference type="NCBI Taxonomy" id="455432"/>
    <lineage>
        <taxon>Bacteria</taxon>
        <taxon>Bacillati</taxon>
        <taxon>Actinomycetota</taxon>
        <taxon>Actinomycetes</taxon>
        <taxon>Mycobacteriales</taxon>
        <taxon>Nocardiaceae</taxon>
        <taxon>Nocardia</taxon>
    </lineage>
</organism>
<name>A0A291RCQ2_9NOCA</name>
<feature type="transmembrane region" description="Helical" evidence="1">
    <location>
        <begin position="114"/>
        <end position="132"/>
    </location>
</feature>
<gene>
    <name evidence="2" type="ORF">CRH09_01535</name>
</gene>
<dbReference type="EMBL" id="CP023778">
    <property type="protein sequence ID" value="ATL65105.1"/>
    <property type="molecule type" value="Genomic_DNA"/>
</dbReference>
<keyword evidence="1" id="KW-0472">Membrane</keyword>
<accession>A0A291RCQ2</accession>
<feature type="transmembrane region" description="Helical" evidence="1">
    <location>
        <begin position="82"/>
        <end position="102"/>
    </location>
</feature>
<evidence type="ECO:0000256" key="1">
    <source>
        <dbReference type="SAM" id="Phobius"/>
    </source>
</evidence>
<feature type="transmembrane region" description="Helical" evidence="1">
    <location>
        <begin position="185"/>
        <end position="207"/>
    </location>
</feature>
<feature type="transmembrane region" description="Helical" evidence="1">
    <location>
        <begin position="6"/>
        <end position="22"/>
    </location>
</feature>
<feature type="transmembrane region" description="Helical" evidence="1">
    <location>
        <begin position="227"/>
        <end position="251"/>
    </location>
</feature>
<evidence type="ECO:0000313" key="3">
    <source>
        <dbReference type="Proteomes" id="UP000221961"/>
    </source>
</evidence>
<keyword evidence="1" id="KW-0812">Transmembrane</keyword>
<dbReference type="KEGG" id="ntp:CRH09_01535"/>
<reference evidence="2 3" key="1">
    <citation type="submission" date="2017-10" db="EMBL/GenBank/DDBJ databases">
        <title>Comparative genomics between pathogenic Norcardia.</title>
        <authorList>
            <person name="Zeng L."/>
        </authorList>
    </citation>
    <scope>NUCLEOTIDE SEQUENCE [LARGE SCALE GENOMIC DNA]</scope>
    <source>
        <strain evidence="2 3">NC_YFY_NT001</strain>
    </source>
</reference>